<dbReference type="InterPro" id="IPR035906">
    <property type="entry name" value="MetI-like_sf"/>
</dbReference>
<evidence type="ECO:0000256" key="2">
    <source>
        <dbReference type="ARBA" id="ARBA00022448"/>
    </source>
</evidence>
<dbReference type="InterPro" id="IPR000515">
    <property type="entry name" value="MetI-like"/>
</dbReference>
<comment type="similarity">
    <text evidence="7">Belongs to the binding-protein-dependent transport system permease family.</text>
</comment>
<dbReference type="Gene3D" id="1.10.3720.10">
    <property type="entry name" value="MetI-like"/>
    <property type="match status" value="1"/>
</dbReference>
<keyword evidence="4 7" id="KW-0812">Transmembrane</keyword>
<name>A0ABN2JWD6_9ACTN</name>
<evidence type="ECO:0000256" key="4">
    <source>
        <dbReference type="ARBA" id="ARBA00022692"/>
    </source>
</evidence>
<reference evidence="9 10" key="1">
    <citation type="journal article" date="2019" name="Int. J. Syst. Evol. Microbiol.">
        <title>The Global Catalogue of Microorganisms (GCM) 10K type strain sequencing project: providing services to taxonomists for standard genome sequencing and annotation.</title>
        <authorList>
            <consortium name="The Broad Institute Genomics Platform"/>
            <consortium name="The Broad Institute Genome Sequencing Center for Infectious Disease"/>
            <person name="Wu L."/>
            <person name="Ma J."/>
        </authorList>
    </citation>
    <scope>NUCLEOTIDE SEQUENCE [LARGE SCALE GENOMIC DNA]</scope>
    <source>
        <strain evidence="9 10">JCM 13518</strain>
    </source>
</reference>
<keyword evidence="2 7" id="KW-0813">Transport</keyword>
<dbReference type="PROSITE" id="PS50928">
    <property type="entry name" value="ABC_TM1"/>
    <property type="match status" value="1"/>
</dbReference>
<feature type="transmembrane region" description="Helical" evidence="7">
    <location>
        <begin position="166"/>
        <end position="194"/>
    </location>
</feature>
<evidence type="ECO:0000256" key="7">
    <source>
        <dbReference type="RuleBase" id="RU363032"/>
    </source>
</evidence>
<sequence length="349" mass="37108">MTTTTDTTEPTPLETPATPRSTVVRDVSRVVAGRLVHAALVIYAAYSASFFLLFVLPGDAVLARIGTTDTVGVADISDLDLDVLRDEVGLSDSLWTQYWNGIAGLFRGDLGSSLVNDRAVTDLLAEALPNTLALAGLSLVLSVPLGFLLALLAVNPRSRLVRSFAALVPSAYVSLPVFWIGILFIYLFSITLGWFPSGGSQSASALVLPVAVLALLGAAQFAQVLISSLRTELGTTYASVTAPAKGASRFYTLWHHCLRNAAFPFLAVFGLRVGQLLGGTVVIEVVFSRTGIGRLMVDSVKAVDLTVVLGLVVVLAIVYVVVNMLVDIGYSLLDPRLRRRASTTQEVTS</sequence>
<feature type="transmembrane region" description="Helical" evidence="7">
    <location>
        <begin position="307"/>
        <end position="333"/>
    </location>
</feature>
<evidence type="ECO:0000259" key="8">
    <source>
        <dbReference type="PROSITE" id="PS50928"/>
    </source>
</evidence>
<accession>A0ABN2JWD6</accession>
<dbReference type="Proteomes" id="UP001501057">
    <property type="component" value="Unassembled WGS sequence"/>
</dbReference>
<keyword evidence="10" id="KW-1185">Reference proteome</keyword>
<dbReference type="PANTHER" id="PTHR43163">
    <property type="entry name" value="DIPEPTIDE TRANSPORT SYSTEM PERMEASE PROTEIN DPPB-RELATED"/>
    <property type="match status" value="1"/>
</dbReference>
<evidence type="ECO:0000256" key="1">
    <source>
        <dbReference type="ARBA" id="ARBA00004651"/>
    </source>
</evidence>
<dbReference type="CDD" id="cd06261">
    <property type="entry name" value="TM_PBP2"/>
    <property type="match status" value="1"/>
</dbReference>
<dbReference type="PANTHER" id="PTHR43163:SF6">
    <property type="entry name" value="DIPEPTIDE TRANSPORT SYSTEM PERMEASE PROTEIN DPPB-RELATED"/>
    <property type="match status" value="1"/>
</dbReference>
<dbReference type="SUPFAM" id="SSF161098">
    <property type="entry name" value="MetI-like"/>
    <property type="match status" value="1"/>
</dbReference>
<comment type="subcellular location">
    <subcellularLocation>
        <location evidence="1 7">Cell membrane</location>
        <topology evidence="1 7">Multi-pass membrane protein</topology>
    </subcellularLocation>
</comment>
<evidence type="ECO:0000313" key="10">
    <source>
        <dbReference type="Proteomes" id="UP001501057"/>
    </source>
</evidence>
<keyword evidence="3" id="KW-1003">Cell membrane</keyword>
<evidence type="ECO:0000256" key="5">
    <source>
        <dbReference type="ARBA" id="ARBA00022989"/>
    </source>
</evidence>
<gene>
    <name evidence="9" type="ORF">GCM10009710_21860</name>
</gene>
<feature type="transmembrane region" description="Helical" evidence="7">
    <location>
        <begin position="263"/>
        <end position="287"/>
    </location>
</feature>
<feature type="domain" description="ABC transmembrane type-1" evidence="8">
    <location>
        <begin position="128"/>
        <end position="330"/>
    </location>
</feature>
<evidence type="ECO:0000313" key="9">
    <source>
        <dbReference type="EMBL" id="GAA1741278.1"/>
    </source>
</evidence>
<comment type="caution">
    <text evidence="9">The sequence shown here is derived from an EMBL/GenBank/DDBJ whole genome shotgun (WGS) entry which is preliminary data.</text>
</comment>
<protein>
    <submittedName>
        <fullName evidence="9">ABC transporter permease</fullName>
    </submittedName>
</protein>
<organism evidence="9 10">
    <name type="scientific">Aeromicrobium alkaliterrae</name>
    <dbReference type="NCBI Taxonomy" id="302168"/>
    <lineage>
        <taxon>Bacteria</taxon>
        <taxon>Bacillati</taxon>
        <taxon>Actinomycetota</taxon>
        <taxon>Actinomycetes</taxon>
        <taxon>Propionibacteriales</taxon>
        <taxon>Nocardioidaceae</taxon>
        <taxon>Aeromicrobium</taxon>
    </lineage>
</organism>
<dbReference type="InterPro" id="IPR045621">
    <property type="entry name" value="BPD_transp_1_N"/>
</dbReference>
<keyword evidence="6 7" id="KW-0472">Membrane</keyword>
<evidence type="ECO:0000256" key="3">
    <source>
        <dbReference type="ARBA" id="ARBA00022475"/>
    </source>
</evidence>
<keyword evidence="5 7" id="KW-1133">Transmembrane helix</keyword>
<feature type="transmembrane region" description="Helical" evidence="7">
    <location>
        <begin position="132"/>
        <end position="154"/>
    </location>
</feature>
<feature type="transmembrane region" description="Helical" evidence="7">
    <location>
        <begin position="35"/>
        <end position="56"/>
    </location>
</feature>
<proteinExistence type="inferred from homology"/>
<feature type="transmembrane region" description="Helical" evidence="7">
    <location>
        <begin position="206"/>
        <end position="226"/>
    </location>
</feature>
<dbReference type="EMBL" id="BAAAME010000004">
    <property type="protein sequence ID" value="GAA1741278.1"/>
    <property type="molecule type" value="Genomic_DNA"/>
</dbReference>
<evidence type="ECO:0000256" key="6">
    <source>
        <dbReference type="ARBA" id="ARBA00023136"/>
    </source>
</evidence>
<dbReference type="Pfam" id="PF19300">
    <property type="entry name" value="BPD_transp_1_N"/>
    <property type="match status" value="1"/>
</dbReference>
<dbReference type="Pfam" id="PF00528">
    <property type="entry name" value="BPD_transp_1"/>
    <property type="match status" value="1"/>
</dbReference>